<dbReference type="InterPro" id="IPR007541">
    <property type="entry name" value="Uncharacterised_BSP"/>
</dbReference>
<sequence>MKHFDLTIRRKSAFRLFWFLLIFFCSGLIVPANAQYFGQNKVRYKNLKFKVNQSPHFEMYYYLKNDSLVKQLMKESELWYDLHQQVFRDTFAKKNPLIIYNNHADFQQTTAIEGDISVGTGGVTEGMKNRVVMPIMQLNQQTRHVLGHELVHAFQYHTLIEGDSTNLENIGNLPLWMVEGMAEYLSLGKVDAFTAMWMRDAYLNKNIPTLRDLTESNRYFPYRYGEAFWSYIGSTYGDTVIVPFFKATAKFGYQAAIRRTFGYDERTLSNLWRTSIENMYKPLLKDTSQVPVGKKLIDNKNGGEMNVAPAISPDGKYVAFLSEKELFSVDLFLADAKTGKIIRKLTSKTSNTHVDEFSYIESAGAWSPDSKKFAFTIYSQGRNKLLIVDVSNGKVLMTQGLGDVHEFSNLAWSPDGEDIALTGLKEGYSDLYLFNIKSKKVTQLTNDRYSDYQPNFSADGKYLVFTSDRTTLDSVKGVTIPYSLAVLNLSDKSITNLPVFRGANNMNPQFSASGEQIYFLSNRDGFRNLYRYTIKNSQIEQLTDYFTGISGITEYSPALSLSRNDDVLYSYYRYQKYTIYNADAKDFKPVTVSAGDVDFTAGTLPPGKQTGVDVINANLENFQRFETISSNQIKQVRYRPQFKLDYLSSNGVGASVGRFGTGLSSGIQGIFSDILGRNQIFATAAVNGEIYDFGAQVAFVNQQGRINYGGAVSHIPYVSGYYVSQLQNNPSFNEDNPNGPSRFRYVEGTDIIRTFEDQVQAFGAYPFSKIFRFEVGTGASYYSYRIDRWADYYQADYRYDDNGNILTNPDGSPRYQIAYYPYDSDRKKLSKEDARDYYGSTFNSFTIYQLNAALVGDNSYFGVTAPLSGFRFRLGIESYIGDYTFNALTADFRKYVRIKPVTLAGRLYSYTRFGGDQNALYPLYIGYPYLIRGYEANSFYRTTSNASAYIDQLTGSKIAVGNFEVRLPFTGPQKLAALESKFLFSDLNFFFDIGLAYNSNSKIHWKIDPDNVQYGGSPVGGINGPIGGINGTGGGLTGTQVIDRAPSMSAGISLRVNMFGYFVLEPYYAFPFSRKDVSGGVFGLTFAPGW</sequence>
<dbReference type="OrthoDB" id="9815657at2"/>
<reference evidence="2 3" key="1">
    <citation type="submission" date="2018-04" db="EMBL/GenBank/DDBJ databases">
        <title>Pedobacter chongqingensis sp. nov., isolated from a rottenly hemp rope.</title>
        <authorList>
            <person name="Cai Y."/>
        </authorList>
    </citation>
    <scope>NUCLEOTIDE SEQUENCE [LARGE SCALE GENOMIC DNA]</scope>
    <source>
        <strain evidence="2 3">FJ4-8</strain>
    </source>
</reference>
<evidence type="ECO:0000313" key="3">
    <source>
        <dbReference type="Proteomes" id="UP000245647"/>
    </source>
</evidence>
<dbReference type="InterPro" id="IPR011042">
    <property type="entry name" value="6-blade_b-propeller_TolB-like"/>
</dbReference>
<protein>
    <submittedName>
        <fullName evidence="2">TolB protein</fullName>
    </submittedName>
</protein>
<dbReference type="InterPro" id="IPR011659">
    <property type="entry name" value="WD40"/>
</dbReference>
<accession>A0A2U2PKC2</accession>
<evidence type="ECO:0000313" key="2">
    <source>
        <dbReference type="EMBL" id="PWG81724.1"/>
    </source>
</evidence>
<dbReference type="Gene3D" id="2.120.10.30">
    <property type="entry name" value="TolB, C-terminal domain"/>
    <property type="match status" value="2"/>
</dbReference>
<gene>
    <name evidence="2" type="ORF">DDR33_04980</name>
</gene>
<evidence type="ECO:0000256" key="1">
    <source>
        <dbReference type="ARBA" id="ARBA00009820"/>
    </source>
</evidence>
<dbReference type="Gene3D" id="2.40.160.50">
    <property type="entry name" value="membrane protein fhac: a member of the omp85/tpsb transporter family"/>
    <property type="match status" value="1"/>
</dbReference>
<dbReference type="AlphaFoldDB" id="A0A2U2PKC2"/>
<organism evidence="2 3">
    <name type="scientific">Pararcticibacter amylolyticus</name>
    <dbReference type="NCBI Taxonomy" id="2173175"/>
    <lineage>
        <taxon>Bacteria</taxon>
        <taxon>Pseudomonadati</taxon>
        <taxon>Bacteroidota</taxon>
        <taxon>Sphingobacteriia</taxon>
        <taxon>Sphingobacteriales</taxon>
        <taxon>Sphingobacteriaceae</taxon>
        <taxon>Pararcticibacter</taxon>
    </lineage>
</organism>
<keyword evidence="3" id="KW-1185">Reference proteome</keyword>
<dbReference type="PANTHER" id="PTHR36842:SF1">
    <property type="entry name" value="PROTEIN TOLB"/>
    <property type="match status" value="1"/>
</dbReference>
<dbReference type="SUPFAM" id="SSF82171">
    <property type="entry name" value="DPP6 N-terminal domain-like"/>
    <property type="match status" value="1"/>
</dbReference>
<comment type="similarity">
    <text evidence="1">Belongs to the TolB family.</text>
</comment>
<dbReference type="PANTHER" id="PTHR36842">
    <property type="entry name" value="PROTEIN TOLB HOMOLOG"/>
    <property type="match status" value="1"/>
</dbReference>
<proteinExistence type="inferred from homology"/>
<dbReference type="EMBL" id="QEAS01000003">
    <property type="protein sequence ID" value="PWG81724.1"/>
    <property type="molecule type" value="Genomic_DNA"/>
</dbReference>
<dbReference type="Pfam" id="PF04450">
    <property type="entry name" value="BSP"/>
    <property type="match status" value="1"/>
</dbReference>
<dbReference type="RefSeq" id="WP_109414670.1">
    <property type="nucleotide sequence ID" value="NZ_QEAS01000003.1"/>
</dbReference>
<name>A0A2U2PKC2_9SPHI</name>
<comment type="caution">
    <text evidence="2">The sequence shown here is derived from an EMBL/GenBank/DDBJ whole genome shotgun (WGS) entry which is preliminary data.</text>
</comment>
<dbReference type="Proteomes" id="UP000245647">
    <property type="component" value="Unassembled WGS sequence"/>
</dbReference>
<dbReference type="Pfam" id="PF07676">
    <property type="entry name" value="PD40"/>
    <property type="match status" value="4"/>
</dbReference>